<name>A0A1D3TX52_9FIRM</name>
<protein>
    <submittedName>
        <fullName evidence="4">Thiamine-phosphate kinase</fullName>
    </submittedName>
</protein>
<comment type="similarity">
    <text evidence="1">Belongs to the HypE family.</text>
</comment>
<dbReference type="InterPro" id="IPR036676">
    <property type="entry name" value="PurM-like_C_sf"/>
</dbReference>
<dbReference type="AlphaFoldDB" id="A0A1D3TX52"/>
<dbReference type="GO" id="GO:0016301">
    <property type="term" value="F:kinase activity"/>
    <property type="evidence" value="ECO:0007669"/>
    <property type="project" value="UniProtKB-KW"/>
</dbReference>
<keyword evidence="4" id="KW-0808">Transferase</keyword>
<dbReference type="InterPro" id="IPR036921">
    <property type="entry name" value="PurM-like_N_sf"/>
</dbReference>
<dbReference type="SUPFAM" id="SSF56042">
    <property type="entry name" value="PurM C-terminal domain-like"/>
    <property type="match status" value="1"/>
</dbReference>
<proteinExistence type="inferred from homology"/>
<dbReference type="Pfam" id="PF00586">
    <property type="entry name" value="AIRS"/>
    <property type="match status" value="1"/>
</dbReference>
<organism evidence="4 5">
    <name type="scientific">Anaerobium acetethylicum</name>
    <dbReference type="NCBI Taxonomy" id="1619234"/>
    <lineage>
        <taxon>Bacteria</taxon>
        <taxon>Bacillati</taxon>
        <taxon>Bacillota</taxon>
        <taxon>Clostridia</taxon>
        <taxon>Lachnospirales</taxon>
        <taxon>Lachnospiraceae</taxon>
        <taxon>Anaerobium</taxon>
    </lineage>
</organism>
<dbReference type="GO" id="GO:0051604">
    <property type="term" value="P:protein maturation"/>
    <property type="evidence" value="ECO:0007669"/>
    <property type="project" value="TreeGrafter"/>
</dbReference>
<dbReference type="PANTHER" id="PTHR30303">
    <property type="entry name" value="HYDROGENASE ISOENZYMES FORMATION PROTEIN HYPE"/>
    <property type="match status" value="1"/>
</dbReference>
<keyword evidence="4" id="KW-0418">Kinase</keyword>
<dbReference type="Gene3D" id="3.90.650.10">
    <property type="entry name" value="PurM-like C-terminal domain"/>
    <property type="match status" value="1"/>
</dbReference>
<sequence>MKVGKVSEAVLKRSVLKQVKNKRKEVLLGAGVGEDCAIVKLEPGEVLAFSTDPITGTVKDIGNLAIHITANDLATTGAEPIGVMLTILLPESVFESELKEMMQQIEKTCTELNIQVIGGHTEVTPAVNQPVITVSGVGKVKEGALVTTAGARAGQDIVVSKWLGIEGTSIIAKEKEEELLKKLPEALVETAKSFDQYISVVKEAGIAVKAGVSAMHDVTEGGIFGALWEMAEASGIGLEIDLKKIPIRQETVELCECFDLNPYCLISSGSMLMAIDNGYDLVRALEKKGIPAAVIGKATKGKDRVVVNDDEVRYLEPPKSDEIYKIYINRD</sequence>
<evidence type="ECO:0000259" key="2">
    <source>
        <dbReference type="Pfam" id="PF00586"/>
    </source>
</evidence>
<dbReference type="Pfam" id="PF02769">
    <property type="entry name" value="AIRS_C"/>
    <property type="match status" value="1"/>
</dbReference>
<dbReference type="InterPro" id="IPR016188">
    <property type="entry name" value="PurM-like_N"/>
</dbReference>
<keyword evidence="5" id="KW-1185">Reference proteome</keyword>
<evidence type="ECO:0000256" key="1">
    <source>
        <dbReference type="ARBA" id="ARBA00006243"/>
    </source>
</evidence>
<accession>A0A1D3TX52</accession>
<dbReference type="Proteomes" id="UP000199315">
    <property type="component" value="Unassembled WGS sequence"/>
</dbReference>
<reference evidence="4 5" key="1">
    <citation type="submission" date="2016-09" db="EMBL/GenBank/DDBJ databases">
        <authorList>
            <person name="Capua I."/>
            <person name="De Benedictis P."/>
            <person name="Joannis T."/>
            <person name="Lombin L.H."/>
            <person name="Cattoli G."/>
        </authorList>
    </citation>
    <scope>NUCLEOTIDE SEQUENCE [LARGE SCALE GENOMIC DNA]</scope>
    <source>
        <strain evidence="4 5">GluBS11</strain>
    </source>
</reference>
<dbReference type="PIRSF" id="PIRSF005644">
    <property type="entry name" value="Hdrgns_mtr_HypE"/>
    <property type="match status" value="1"/>
</dbReference>
<evidence type="ECO:0000313" key="5">
    <source>
        <dbReference type="Proteomes" id="UP000199315"/>
    </source>
</evidence>
<feature type="domain" description="PurM-like N-terminal" evidence="2">
    <location>
        <begin position="33"/>
        <end position="140"/>
    </location>
</feature>
<dbReference type="InterPro" id="IPR011854">
    <property type="entry name" value="HypE"/>
</dbReference>
<feature type="domain" description="PurM-like C-terminal" evidence="3">
    <location>
        <begin position="152"/>
        <end position="306"/>
    </location>
</feature>
<dbReference type="OrthoDB" id="153904at2"/>
<dbReference type="PANTHER" id="PTHR30303:SF4">
    <property type="entry name" value="HYDROGENASE EXPRESSION_FORMATION PROTEIN HYPE"/>
    <property type="match status" value="1"/>
</dbReference>
<dbReference type="CDD" id="cd06061">
    <property type="entry name" value="PurM-like1"/>
    <property type="match status" value="1"/>
</dbReference>
<dbReference type="RefSeq" id="WP_091236058.1">
    <property type="nucleotide sequence ID" value="NZ_FMKA01000028.1"/>
</dbReference>
<dbReference type="SUPFAM" id="SSF55326">
    <property type="entry name" value="PurM N-terminal domain-like"/>
    <property type="match status" value="1"/>
</dbReference>
<dbReference type="STRING" id="1619234.SAMN05421730_10288"/>
<dbReference type="Gene3D" id="3.30.1330.10">
    <property type="entry name" value="PurM-like, N-terminal domain"/>
    <property type="match status" value="1"/>
</dbReference>
<dbReference type="EMBL" id="FMKA01000028">
    <property type="protein sequence ID" value="SCP98877.1"/>
    <property type="molecule type" value="Genomic_DNA"/>
</dbReference>
<dbReference type="InterPro" id="IPR010918">
    <property type="entry name" value="PurM-like_C_dom"/>
</dbReference>
<gene>
    <name evidence="4" type="ORF">SAMN05421730_10288</name>
</gene>
<evidence type="ECO:0000313" key="4">
    <source>
        <dbReference type="EMBL" id="SCP98877.1"/>
    </source>
</evidence>
<evidence type="ECO:0000259" key="3">
    <source>
        <dbReference type="Pfam" id="PF02769"/>
    </source>
</evidence>